<dbReference type="Pfam" id="PF00534">
    <property type="entry name" value="Glycos_transf_1"/>
    <property type="match status" value="1"/>
</dbReference>
<reference evidence="3" key="1">
    <citation type="submission" date="2006-03" db="EMBL/GenBank/DDBJ databases">
        <authorList>
            <person name="Bowman J."/>
            <person name="Ferriera S."/>
            <person name="Johnson J."/>
            <person name="Kravitz S."/>
            <person name="Halpern A."/>
            <person name="Remington K."/>
            <person name="Beeson K."/>
            <person name="Tran B."/>
            <person name="Rogers Y.-H."/>
            <person name="Friedman R."/>
            <person name="Venter J.C."/>
        </authorList>
    </citation>
    <scope>NUCLEOTIDE SEQUENCE [LARGE SCALE GENOMIC DNA]</scope>
    <source>
        <strain evidence="3">ATCC 700755</strain>
    </source>
</reference>
<dbReference type="STRING" id="313595.P700755_002089"/>
<sequence length="379" mass="43038">MKNAKIKVAHILHSVGGVDVSLRLILGNLDHNHFENFVIHGQTDTNLEFKDQNGKTLPTFQTSISRNINLIKDLKALLDIVQFLKKERPDLIHCHSAKGGILGKISSFFFGIPCFHTPQAYSYLSAENKLKKGLFLGVEKFLSHFNNKILASSNSEKNRAIKEVGYKKNKVLVFSNSILPINNIPKLSIPKTWPDDYICSVGRPSFQKNIELMIEILAKVKNKKPDIHLVLMGVGFHSPNLSIVKELIEKHRLKNNITLLEWTQREDIFNIVAHSKLYISTARYEGLPYSIIESLALSKACVVTDADGNRDLIENKKNGYVLNPNETDSFVDKVLELLQNDKLRDSFGIYSKSKFESEFNILKTIQNLESIYTHEVNSY</sequence>
<dbReference type="AlphaFoldDB" id="K4IE88"/>
<dbReference type="eggNOG" id="COG0438">
    <property type="taxonomic scope" value="Bacteria"/>
</dbReference>
<dbReference type="Proteomes" id="UP000008514">
    <property type="component" value="Chromosome"/>
</dbReference>
<dbReference type="HOGENOM" id="CLU_009583_0_3_10"/>
<feature type="domain" description="Glycosyltransferase subfamily 4-like N-terminal" evidence="2">
    <location>
        <begin position="15"/>
        <end position="178"/>
    </location>
</feature>
<accession>K4IE88</accession>
<evidence type="ECO:0000313" key="4">
    <source>
        <dbReference type="Proteomes" id="UP000008514"/>
    </source>
</evidence>
<dbReference type="Gene3D" id="3.40.50.2000">
    <property type="entry name" value="Glycogen Phosphorylase B"/>
    <property type="match status" value="2"/>
</dbReference>
<dbReference type="InterPro" id="IPR028098">
    <property type="entry name" value="Glyco_trans_4-like_N"/>
</dbReference>
<gene>
    <name evidence="3" type="ordered locus">P700755_002089</name>
</gene>
<evidence type="ECO:0000259" key="2">
    <source>
        <dbReference type="Pfam" id="PF13439"/>
    </source>
</evidence>
<evidence type="ECO:0000313" key="3">
    <source>
        <dbReference type="EMBL" id="AFU68882.1"/>
    </source>
</evidence>
<organism evidence="3 4">
    <name type="scientific">Psychroflexus torquis (strain ATCC 700755 / CIP 106069 / ACAM 623)</name>
    <dbReference type="NCBI Taxonomy" id="313595"/>
    <lineage>
        <taxon>Bacteria</taxon>
        <taxon>Pseudomonadati</taxon>
        <taxon>Bacteroidota</taxon>
        <taxon>Flavobacteriia</taxon>
        <taxon>Flavobacteriales</taxon>
        <taxon>Flavobacteriaceae</taxon>
        <taxon>Psychroflexus</taxon>
    </lineage>
</organism>
<reference evidence="3" key="2">
    <citation type="submission" date="2012-09" db="EMBL/GenBank/DDBJ databases">
        <title>The complete sequence of Psychroflexus torquis an extreme psychrophile from sea-ice that is stimulated by light.</title>
        <authorList>
            <person name="Feng S."/>
            <person name="Powell S.M."/>
            <person name="Bowman J.P."/>
        </authorList>
    </citation>
    <scope>NUCLEOTIDE SEQUENCE [LARGE SCALE GENOMIC DNA]</scope>
    <source>
        <strain evidence="3">ATCC 700755</strain>
    </source>
</reference>
<evidence type="ECO:0000259" key="1">
    <source>
        <dbReference type="Pfam" id="PF00534"/>
    </source>
</evidence>
<dbReference type="PANTHER" id="PTHR12526:SF630">
    <property type="entry name" value="GLYCOSYLTRANSFERASE"/>
    <property type="match status" value="1"/>
</dbReference>
<dbReference type="GO" id="GO:0016757">
    <property type="term" value="F:glycosyltransferase activity"/>
    <property type="evidence" value="ECO:0007669"/>
    <property type="project" value="InterPro"/>
</dbReference>
<dbReference type="InterPro" id="IPR001296">
    <property type="entry name" value="Glyco_trans_1"/>
</dbReference>
<protein>
    <submittedName>
        <fullName evidence="3">Glycosyltransferase, GTB_type superfamily</fullName>
    </submittedName>
</protein>
<dbReference type="RefSeq" id="WP_015024463.1">
    <property type="nucleotide sequence ID" value="NC_018721.1"/>
</dbReference>
<dbReference type="PANTHER" id="PTHR12526">
    <property type="entry name" value="GLYCOSYLTRANSFERASE"/>
    <property type="match status" value="1"/>
</dbReference>
<name>K4IE88_PSYTT</name>
<dbReference type="Pfam" id="PF13439">
    <property type="entry name" value="Glyco_transf_4"/>
    <property type="match status" value="1"/>
</dbReference>
<dbReference type="OrthoDB" id="9806653at2"/>
<dbReference type="KEGG" id="ptq:P700755_002089"/>
<feature type="domain" description="Glycosyl transferase family 1" evidence="1">
    <location>
        <begin position="195"/>
        <end position="352"/>
    </location>
</feature>
<dbReference type="SUPFAM" id="SSF53756">
    <property type="entry name" value="UDP-Glycosyltransferase/glycogen phosphorylase"/>
    <property type="match status" value="1"/>
</dbReference>
<proteinExistence type="predicted"/>
<keyword evidence="4" id="KW-1185">Reference proteome</keyword>
<dbReference type="EMBL" id="CP003879">
    <property type="protein sequence ID" value="AFU68882.1"/>
    <property type="molecule type" value="Genomic_DNA"/>
</dbReference>